<reference evidence="2 3" key="2">
    <citation type="submission" date="2018-11" db="EMBL/GenBank/DDBJ databases">
        <authorList>
            <consortium name="Pathogen Informatics"/>
        </authorList>
    </citation>
    <scope>NUCLEOTIDE SEQUENCE [LARGE SCALE GENOMIC DNA]</scope>
</reference>
<proteinExistence type="predicted"/>
<keyword evidence="1" id="KW-0812">Transmembrane</keyword>
<organism evidence="4">
    <name type="scientific">Brugia pahangi</name>
    <name type="common">Filarial nematode worm</name>
    <dbReference type="NCBI Taxonomy" id="6280"/>
    <lineage>
        <taxon>Eukaryota</taxon>
        <taxon>Metazoa</taxon>
        <taxon>Ecdysozoa</taxon>
        <taxon>Nematoda</taxon>
        <taxon>Chromadorea</taxon>
        <taxon>Rhabditida</taxon>
        <taxon>Spirurina</taxon>
        <taxon>Spiruromorpha</taxon>
        <taxon>Filarioidea</taxon>
        <taxon>Onchocercidae</taxon>
        <taxon>Brugia</taxon>
    </lineage>
</organism>
<evidence type="ECO:0000256" key="1">
    <source>
        <dbReference type="SAM" id="Phobius"/>
    </source>
</evidence>
<dbReference type="WBParaSite" id="BPAG_0000148101-mRNA-1">
    <property type="protein sequence ID" value="BPAG_0000148101-mRNA-1"/>
    <property type="gene ID" value="BPAG_0000148101"/>
</dbReference>
<sequence>MSASRDAHSKMSPYFSHAHVIAVMLLYVYRERLLQLDTQRLGRSARCESECTSGFMPLDLCGPTKCAKNLKVYFSELCRFGLAQVKYK</sequence>
<dbReference type="EMBL" id="UZAD01000118">
    <property type="protein sequence ID" value="VDN82668.1"/>
    <property type="molecule type" value="Genomic_DNA"/>
</dbReference>
<keyword evidence="1" id="KW-1133">Transmembrane helix</keyword>
<evidence type="ECO:0000313" key="4">
    <source>
        <dbReference type="WBParaSite" id="BPAG_0000148101-mRNA-1"/>
    </source>
</evidence>
<dbReference type="Proteomes" id="UP000278627">
    <property type="component" value="Unassembled WGS sequence"/>
</dbReference>
<keyword evidence="1" id="KW-0472">Membrane</keyword>
<gene>
    <name evidence="2" type="ORF">BPAG_LOCUS1482</name>
</gene>
<accession>A0A0N4T074</accession>
<protein>
    <submittedName>
        <fullName evidence="4">Kazal-like domain-containing protein</fullName>
    </submittedName>
</protein>
<evidence type="ECO:0000313" key="3">
    <source>
        <dbReference type="Proteomes" id="UP000278627"/>
    </source>
</evidence>
<dbReference type="AlphaFoldDB" id="A0A0N4T074"/>
<keyword evidence="3" id="KW-1185">Reference proteome</keyword>
<reference evidence="4" key="1">
    <citation type="submission" date="2017-02" db="UniProtKB">
        <authorList>
            <consortium name="WormBaseParasite"/>
        </authorList>
    </citation>
    <scope>IDENTIFICATION</scope>
</reference>
<evidence type="ECO:0000313" key="2">
    <source>
        <dbReference type="EMBL" id="VDN82668.1"/>
    </source>
</evidence>
<name>A0A0N4T074_BRUPA</name>
<feature type="transmembrane region" description="Helical" evidence="1">
    <location>
        <begin position="12"/>
        <end position="29"/>
    </location>
</feature>